<dbReference type="SMART" id="SM00849">
    <property type="entry name" value="Lactamase_B"/>
    <property type="match status" value="1"/>
</dbReference>
<dbReference type="GO" id="GO:0008270">
    <property type="term" value="F:zinc ion binding"/>
    <property type="evidence" value="ECO:0007669"/>
    <property type="project" value="InterPro"/>
</dbReference>
<evidence type="ECO:0000256" key="6">
    <source>
        <dbReference type="ARBA" id="ARBA00012865"/>
    </source>
</evidence>
<keyword evidence="12" id="KW-0046">Antibiotic resistance</keyword>
<evidence type="ECO:0000313" key="15">
    <source>
        <dbReference type="Proteomes" id="UP001141619"/>
    </source>
</evidence>
<evidence type="ECO:0000256" key="4">
    <source>
        <dbReference type="ARBA" id="ARBA00005250"/>
    </source>
</evidence>
<evidence type="ECO:0000256" key="11">
    <source>
        <dbReference type="ARBA" id="ARBA00022833"/>
    </source>
</evidence>
<dbReference type="SUPFAM" id="SSF56281">
    <property type="entry name" value="Metallo-hydrolase/oxidoreductase"/>
    <property type="match status" value="1"/>
</dbReference>
<dbReference type="PANTHER" id="PTHR42951">
    <property type="entry name" value="METALLO-BETA-LACTAMASE DOMAIN-CONTAINING"/>
    <property type="match status" value="1"/>
</dbReference>
<dbReference type="InterPro" id="IPR036866">
    <property type="entry name" value="RibonucZ/Hydroxyglut_hydro"/>
</dbReference>
<evidence type="ECO:0000259" key="13">
    <source>
        <dbReference type="SMART" id="SM00849"/>
    </source>
</evidence>
<evidence type="ECO:0000256" key="2">
    <source>
        <dbReference type="ARBA" id="ARBA00001947"/>
    </source>
</evidence>
<dbReference type="GO" id="GO:0046677">
    <property type="term" value="P:response to antibiotic"/>
    <property type="evidence" value="ECO:0007669"/>
    <property type="project" value="UniProtKB-KW"/>
</dbReference>
<dbReference type="RefSeq" id="WP_274943253.1">
    <property type="nucleotide sequence ID" value="NZ_JANWOI010000002.1"/>
</dbReference>
<reference evidence="14" key="2">
    <citation type="journal article" date="2023" name="Syst. Appl. Microbiol.">
        <title>Govania unica gen. nov., sp. nov., a rare biosphere bacterium that represents a novel family in the class Alphaproteobacteria.</title>
        <authorList>
            <person name="Vandamme P."/>
            <person name="Peeters C."/>
            <person name="Hettiarachchi A."/>
            <person name="Cnockaert M."/>
            <person name="Carlier A."/>
        </authorList>
    </citation>
    <scope>NUCLEOTIDE SEQUENCE</scope>
    <source>
        <strain evidence="14">LMG 31809</strain>
    </source>
</reference>
<dbReference type="Gene3D" id="3.60.15.10">
    <property type="entry name" value="Ribonuclease Z/Hydroxyacylglutathione hydrolase-like"/>
    <property type="match status" value="1"/>
</dbReference>
<keyword evidence="11" id="KW-0862">Zinc</keyword>
<organism evidence="14 15">
    <name type="scientific">Govanella unica</name>
    <dbReference type="NCBI Taxonomy" id="2975056"/>
    <lineage>
        <taxon>Bacteria</taxon>
        <taxon>Pseudomonadati</taxon>
        <taxon>Pseudomonadota</taxon>
        <taxon>Alphaproteobacteria</taxon>
        <taxon>Emcibacterales</taxon>
        <taxon>Govanellaceae</taxon>
        <taxon>Govanella</taxon>
    </lineage>
</organism>
<comment type="subunit">
    <text evidence="5">Monomer.</text>
</comment>
<evidence type="ECO:0000256" key="5">
    <source>
        <dbReference type="ARBA" id="ARBA00011245"/>
    </source>
</evidence>
<evidence type="ECO:0000256" key="10">
    <source>
        <dbReference type="ARBA" id="ARBA00022801"/>
    </source>
</evidence>
<dbReference type="InterPro" id="IPR050855">
    <property type="entry name" value="NDM-1-like"/>
</dbReference>
<dbReference type="PANTHER" id="PTHR42951:SF4">
    <property type="entry name" value="ACYL-COENZYME A THIOESTERASE MBLAC2"/>
    <property type="match status" value="1"/>
</dbReference>
<dbReference type="EMBL" id="JANWOI010000002">
    <property type="protein sequence ID" value="MDA5193551.1"/>
    <property type="molecule type" value="Genomic_DNA"/>
</dbReference>
<dbReference type="AlphaFoldDB" id="A0A9X3TX32"/>
<dbReference type="Proteomes" id="UP001141619">
    <property type="component" value="Unassembled WGS sequence"/>
</dbReference>
<evidence type="ECO:0000256" key="8">
    <source>
        <dbReference type="ARBA" id="ARBA00022729"/>
    </source>
</evidence>
<dbReference type="EC" id="3.5.2.6" evidence="6"/>
<dbReference type="InterPro" id="IPR001018">
    <property type="entry name" value="Beta-lactamase_class-B_CS"/>
</dbReference>
<keyword evidence="15" id="KW-1185">Reference proteome</keyword>
<comment type="subcellular location">
    <subcellularLocation>
        <location evidence="3">Periplasm</location>
    </subcellularLocation>
</comment>
<protein>
    <recommendedName>
        <fullName evidence="6">beta-lactamase</fullName>
        <ecNumber evidence="6">3.5.2.6</ecNumber>
    </recommendedName>
</protein>
<keyword evidence="10" id="KW-0378">Hydrolase</keyword>
<evidence type="ECO:0000256" key="3">
    <source>
        <dbReference type="ARBA" id="ARBA00004418"/>
    </source>
</evidence>
<keyword evidence="8" id="KW-0732">Signal</keyword>
<gene>
    <name evidence="14" type="ORF">NYP16_06240</name>
</gene>
<comment type="cofactor">
    <cofactor evidence="2">
        <name>Zn(2+)</name>
        <dbReference type="ChEBI" id="CHEBI:29105"/>
    </cofactor>
</comment>
<dbReference type="Pfam" id="PF00753">
    <property type="entry name" value="Lactamase_B"/>
    <property type="match status" value="1"/>
</dbReference>
<evidence type="ECO:0000313" key="14">
    <source>
        <dbReference type="EMBL" id="MDA5193551.1"/>
    </source>
</evidence>
<comment type="similarity">
    <text evidence="4">Belongs to the metallo-beta-lactamase superfamily. Class-B beta-lactamase family.</text>
</comment>
<keyword evidence="7" id="KW-0479">Metal-binding</keyword>
<dbReference type="InterPro" id="IPR001279">
    <property type="entry name" value="Metallo-B-lactamas"/>
</dbReference>
<evidence type="ECO:0000256" key="7">
    <source>
        <dbReference type="ARBA" id="ARBA00022723"/>
    </source>
</evidence>
<evidence type="ECO:0000256" key="1">
    <source>
        <dbReference type="ARBA" id="ARBA00001526"/>
    </source>
</evidence>
<keyword evidence="9" id="KW-0574">Periplasm</keyword>
<reference evidence="14" key="1">
    <citation type="submission" date="2022-08" db="EMBL/GenBank/DDBJ databases">
        <authorList>
            <person name="Vandamme P."/>
            <person name="Hettiarachchi A."/>
            <person name="Peeters C."/>
            <person name="Cnockaert M."/>
            <person name="Carlier A."/>
        </authorList>
    </citation>
    <scope>NUCLEOTIDE SEQUENCE</scope>
    <source>
        <strain evidence="14">LMG 31809</strain>
    </source>
</reference>
<feature type="domain" description="Metallo-beta-lactamase" evidence="13">
    <location>
        <begin position="58"/>
        <end position="225"/>
    </location>
</feature>
<name>A0A9X3TX32_9PROT</name>
<evidence type="ECO:0000256" key="12">
    <source>
        <dbReference type="ARBA" id="ARBA00023251"/>
    </source>
</evidence>
<comment type="caution">
    <text evidence="14">The sequence shown here is derived from an EMBL/GenBank/DDBJ whole genome shotgun (WGS) entry which is preliminary data.</text>
</comment>
<dbReference type="GO" id="GO:0008800">
    <property type="term" value="F:beta-lactamase activity"/>
    <property type="evidence" value="ECO:0007669"/>
    <property type="project" value="UniProtKB-EC"/>
</dbReference>
<dbReference type="GO" id="GO:0017001">
    <property type="term" value="P:antibiotic catabolic process"/>
    <property type="evidence" value="ECO:0007669"/>
    <property type="project" value="InterPro"/>
</dbReference>
<dbReference type="PROSITE" id="PS00743">
    <property type="entry name" value="BETA_LACTAMASE_B_1"/>
    <property type="match status" value="1"/>
</dbReference>
<evidence type="ECO:0000256" key="9">
    <source>
        <dbReference type="ARBA" id="ARBA00022764"/>
    </source>
</evidence>
<accession>A0A9X3TX32</accession>
<sequence>MTVDLSRRAVLAGLAAGLVLPGKAFAGPVVPQLYLQRLTADIWMHVSWIDYGGTAFGASNGLVVRCGDRVVLVDTPCTEGYTAELLDRIRMPVAQLIITHAHSDRLGGIAVTEDRGIPSLIHELGLAKAVALGYRAPSATWNGVSHRLTIGGRGFELFFPGGAHSFDNTVVYLPDARLLFGGCMVRGAVADNPGGIEFADVCNWPRALMALEQRFPKARIVVPGHGDAGGFGLLRHTARLVAPPFQERGCV</sequence>
<comment type="catalytic activity">
    <reaction evidence="1">
        <text>a beta-lactam + H2O = a substituted beta-amino acid</text>
        <dbReference type="Rhea" id="RHEA:20401"/>
        <dbReference type="ChEBI" id="CHEBI:15377"/>
        <dbReference type="ChEBI" id="CHEBI:35627"/>
        <dbReference type="ChEBI" id="CHEBI:140347"/>
        <dbReference type="EC" id="3.5.2.6"/>
    </reaction>
</comment>
<dbReference type="GO" id="GO:0042597">
    <property type="term" value="C:periplasmic space"/>
    <property type="evidence" value="ECO:0007669"/>
    <property type="project" value="UniProtKB-SubCell"/>
</dbReference>
<proteinExistence type="inferred from homology"/>